<protein>
    <submittedName>
        <fullName evidence="2">Uncharacterized protein</fullName>
    </submittedName>
</protein>
<comment type="caution">
    <text evidence="2">The sequence shown here is derived from an EMBL/GenBank/DDBJ whole genome shotgun (WGS) entry which is preliminary data.</text>
</comment>
<sequence>MPSFDHDTETLGSSSQYLSATLSPRKSPSRQAISSRRSSSSLRGSANSPHVIDDDATNGRHSLAHELAVALMPEPTSGSRLLAEEFGIEFDEGAEGIDDEIDGGHGDLRIVVDDHPAPLDNIHDFDETSFSDTRFQEPSSGFSLESEFYSNDSITPSAPNELPKQPEDPMHLLAQSLESTDRFISHLRRLDVDTGGPSQQPALEVFATDVIRRINDSVRDREGQVRELLEYEREFRKIGGEVGGAEVLGQLDDFGELGGLEPDDGRPQMSTHTRTTSTDEPRLRRSNTQDWEFDSEHPRLGDEVDLAEAETPVRDTFPAPPSIGGPSTPARILPQLTELRTFTSSLASTLTVVSEQAQVNGAATTEAGRKIRALKNKLTGWQTDLDSAEASRSKIEKWEAGLLEDDTSSPSRIPGSRRVDGRDIVAEHLHLFELVLAEAAQKTQAIMAA</sequence>
<name>A0ABR3JD36_9AGAR</name>
<dbReference type="EMBL" id="JASNQZ010000008">
    <property type="protein sequence ID" value="KAL0953387.1"/>
    <property type="molecule type" value="Genomic_DNA"/>
</dbReference>
<dbReference type="Proteomes" id="UP001556367">
    <property type="component" value="Unassembled WGS sequence"/>
</dbReference>
<keyword evidence="3" id="KW-1185">Reference proteome</keyword>
<feature type="region of interest" description="Disordered" evidence="1">
    <location>
        <begin position="253"/>
        <end position="299"/>
    </location>
</feature>
<reference evidence="3" key="1">
    <citation type="submission" date="2024-06" db="EMBL/GenBank/DDBJ databases">
        <title>Multi-omics analyses provide insights into the biosynthesis of the anticancer antibiotic pleurotin in Hohenbuehelia grisea.</title>
        <authorList>
            <person name="Weaver J.A."/>
            <person name="Alberti F."/>
        </authorList>
    </citation>
    <scope>NUCLEOTIDE SEQUENCE [LARGE SCALE GENOMIC DNA]</scope>
    <source>
        <strain evidence="3">T-177</strain>
    </source>
</reference>
<feature type="compositionally biased region" description="Polar residues" evidence="1">
    <location>
        <begin position="10"/>
        <end position="26"/>
    </location>
</feature>
<evidence type="ECO:0000313" key="2">
    <source>
        <dbReference type="EMBL" id="KAL0953387.1"/>
    </source>
</evidence>
<feature type="compositionally biased region" description="Low complexity" evidence="1">
    <location>
        <begin position="29"/>
        <end position="48"/>
    </location>
</feature>
<organism evidence="2 3">
    <name type="scientific">Hohenbuehelia grisea</name>
    <dbReference type="NCBI Taxonomy" id="104357"/>
    <lineage>
        <taxon>Eukaryota</taxon>
        <taxon>Fungi</taxon>
        <taxon>Dikarya</taxon>
        <taxon>Basidiomycota</taxon>
        <taxon>Agaricomycotina</taxon>
        <taxon>Agaricomycetes</taxon>
        <taxon>Agaricomycetidae</taxon>
        <taxon>Agaricales</taxon>
        <taxon>Pleurotineae</taxon>
        <taxon>Pleurotaceae</taxon>
        <taxon>Hohenbuehelia</taxon>
    </lineage>
</organism>
<evidence type="ECO:0000256" key="1">
    <source>
        <dbReference type="SAM" id="MobiDB-lite"/>
    </source>
</evidence>
<evidence type="ECO:0000313" key="3">
    <source>
        <dbReference type="Proteomes" id="UP001556367"/>
    </source>
</evidence>
<proteinExistence type="predicted"/>
<accession>A0ABR3JD36</accession>
<gene>
    <name evidence="2" type="ORF">HGRIS_004626</name>
</gene>
<feature type="region of interest" description="Disordered" evidence="1">
    <location>
        <begin position="1"/>
        <end position="59"/>
    </location>
</feature>